<dbReference type="InterPro" id="IPR027417">
    <property type="entry name" value="P-loop_NTPase"/>
</dbReference>
<name>A0ABD1Q1T4_9LAMI</name>
<comment type="caution">
    <text evidence="1">The sequence shown here is derived from an EMBL/GenBank/DDBJ whole genome shotgun (WGS) entry which is preliminary data.</text>
</comment>
<dbReference type="PANTHER" id="PTHR21529:SF4">
    <property type="entry name" value="TPR AND ANKYRIN REPEAT-CONTAINING PROTEIN 1"/>
    <property type="match status" value="1"/>
</dbReference>
<dbReference type="EMBL" id="JBFOLK010000012">
    <property type="protein sequence ID" value="KAL2470150.1"/>
    <property type="molecule type" value="Genomic_DNA"/>
</dbReference>
<organism evidence="1 2">
    <name type="scientific">Abeliophyllum distichum</name>
    <dbReference type="NCBI Taxonomy" id="126358"/>
    <lineage>
        <taxon>Eukaryota</taxon>
        <taxon>Viridiplantae</taxon>
        <taxon>Streptophyta</taxon>
        <taxon>Embryophyta</taxon>
        <taxon>Tracheophyta</taxon>
        <taxon>Spermatophyta</taxon>
        <taxon>Magnoliopsida</taxon>
        <taxon>eudicotyledons</taxon>
        <taxon>Gunneridae</taxon>
        <taxon>Pentapetalae</taxon>
        <taxon>asterids</taxon>
        <taxon>lamiids</taxon>
        <taxon>Lamiales</taxon>
        <taxon>Oleaceae</taxon>
        <taxon>Forsythieae</taxon>
        <taxon>Abeliophyllum</taxon>
    </lineage>
</organism>
<dbReference type="Gene3D" id="3.40.50.300">
    <property type="entry name" value="P-loop containing nucleotide triphosphate hydrolases"/>
    <property type="match status" value="1"/>
</dbReference>
<evidence type="ECO:0008006" key="3">
    <source>
        <dbReference type="Google" id="ProtNLM"/>
    </source>
</evidence>
<reference evidence="2" key="1">
    <citation type="submission" date="2024-07" db="EMBL/GenBank/DDBJ databases">
        <title>Two chromosome-level genome assemblies of Korean endemic species Abeliophyllum distichum and Forsythia ovata (Oleaceae).</title>
        <authorList>
            <person name="Jang H."/>
        </authorList>
    </citation>
    <scope>NUCLEOTIDE SEQUENCE [LARGE SCALE GENOMIC DNA]</scope>
</reference>
<accession>A0ABD1Q1T4</accession>
<evidence type="ECO:0000313" key="1">
    <source>
        <dbReference type="EMBL" id="KAL2470150.1"/>
    </source>
</evidence>
<dbReference type="Proteomes" id="UP001604336">
    <property type="component" value="Unassembled WGS sequence"/>
</dbReference>
<proteinExistence type="predicted"/>
<dbReference type="SUPFAM" id="SSF52540">
    <property type="entry name" value="P-loop containing nucleoside triphosphate hydrolases"/>
    <property type="match status" value="1"/>
</dbReference>
<dbReference type="InterPro" id="IPR039904">
    <property type="entry name" value="TRANK1"/>
</dbReference>
<evidence type="ECO:0000313" key="2">
    <source>
        <dbReference type="Proteomes" id="UP001604336"/>
    </source>
</evidence>
<dbReference type="PANTHER" id="PTHR21529">
    <property type="entry name" value="MAMMARY TURMOR VIRUS RECEPTOR HOMOLOG 1, 2 MTVR1, 2"/>
    <property type="match status" value="1"/>
</dbReference>
<protein>
    <recommendedName>
        <fullName evidence="3">NACHT domain-containing protein</fullName>
    </recommendedName>
</protein>
<sequence length="277" mass="32590">MIANGWCPKRSVDFPCESSLHTVKQFKVQDYCVLYKIDIMKEWSYMQVLKVWDILATKEVQELLIHLDSIFAKYTDDFIDRCKERFIDISIEGNLNVPKSWPISHNVVRELDLPFEVTDEEWEIILFPRSCFILGRSGTGKTTVLTMKLYWNMEQFGFASDGFSQNLRSDGTVLHQIFVTVSRKLCYAVKQHVSRLRRFVDGVQYYSDNTFIAMDGIDEMAKFQDIPDTFFGIQHQMYPLVVTFCKFLIMLDGTIDNSYFDRFYDVRDILKRTKVQD</sequence>
<gene>
    <name evidence="1" type="ORF">Adt_38286</name>
</gene>
<keyword evidence="2" id="KW-1185">Reference proteome</keyword>
<dbReference type="AlphaFoldDB" id="A0ABD1Q1T4"/>